<dbReference type="SUPFAM" id="SSF53720">
    <property type="entry name" value="ALDH-like"/>
    <property type="match status" value="1"/>
</dbReference>
<accession>A0A0R2ICK7</accession>
<dbReference type="FunFam" id="3.40.309.10:FF:000006">
    <property type="entry name" value="Gamma-glutamyl phosphate reductase"/>
    <property type="match status" value="1"/>
</dbReference>
<evidence type="ECO:0000259" key="8">
    <source>
        <dbReference type="Pfam" id="PF00171"/>
    </source>
</evidence>
<dbReference type="InterPro" id="IPR015590">
    <property type="entry name" value="Aldehyde_DH_dom"/>
</dbReference>
<comment type="subcellular location">
    <subcellularLocation>
        <location evidence="7">Cytoplasm</location>
    </subcellularLocation>
</comment>
<dbReference type="PATRIC" id="fig|396268.3.peg.1479"/>
<proteinExistence type="inferred from homology"/>
<dbReference type="PANTHER" id="PTHR11063">
    <property type="entry name" value="GLUTAMATE SEMIALDEHYDE DEHYDROGENASE"/>
    <property type="match status" value="1"/>
</dbReference>
<dbReference type="AlphaFoldDB" id="A0A0R2ICK7"/>
<dbReference type="Gene3D" id="3.40.605.10">
    <property type="entry name" value="Aldehyde Dehydrogenase, Chain A, domain 1"/>
    <property type="match status" value="1"/>
</dbReference>
<feature type="domain" description="Aldehyde dehydrogenase" evidence="8">
    <location>
        <begin position="7"/>
        <end position="283"/>
    </location>
</feature>
<comment type="pathway">
    <text evidence="1 7">Amino-acid biosynthesis; L-proline biosynthesis; L-glutamate 5-semialdehyde from L-glutamate: step 2/2.</text>
</comment>
<dbReference type="GO" id="GO:0050661">
    <property type="term" value="F:NADP binding"/>
    <property type="evidence" value="ECO:0007669"/>
    <property type="project" value="InterPro"/>
</dbReference>
<keyword evidence="7" id="KW-0963">Cytoplasm</keyword>
<dbReference type="Gene3D" id="3.40.309.10">
    <property type="entry name" value="Aldehyde Dehydrogenase, Chain A, domain 2"/>
    <property type="match status" value="1"/>
</dbReference>
<dbReference type="CDD" id="cd07079">
    <property type="entry name" value="ALDH_F18-19_ProA-GPR"/>
    <property type="match status" value="1"/>
</dbReference>
<dbReference type="EC" id="1.2.1.41" evidence="7"/>
<evidence type="ECO:0000256" key="5">
    <source>
        <dbReference type="ARBA" id="ARBA00023002"/>
    </source>
</evidence>
<evidence type="ECO:0000256" key="2">
    <source>
        <dbReference type="ARBA" id="ARBA00022605"/>
    </source>
</evidence>
<dbReference type="InterPro" id="IPR016161">
    <property type="entry name" value="Ald_DH/histidinol_DH"/>
</dbReference>
<protein>
    <recommendedName>
        <fullName evidence="7">Gamma-glutamyl phosphate reductase</fullName>
        <shortName evidence="7">GPR</shortName>
        <ecNumber evidence="7">1.2.1.41</ecNumber>
    </recommendedName>
    <alternativeName>
        <fullName evidence="7">Glutamate-5-semialdehyde dehydrogenase</fullName>
    </alternativeName>
    <alternativeName>
        <fullName evidence="7">Glutamyl-gamma-semialdehyde dehydrogenase</fullName>
        <shortName evidence="7">GSA dehydrogenase</shortName>
    </alternativeName>
</protein>
<gene>
    <name evidence="7" type="primary">proA</name>
    <name evidence="9" type="ORF">IV45_GL001458</name>
</gene>
<dbReference type="InterPro" id="IPR016162">
    <property type="entry name" value="Ald_DH_N"/>
</dbReference>
<dbReference type="Proteomes" id="UP000050934">
    <property type="component" value="Unassembled WGS sequence"/>
</dbReference>
<keyword evidence="5 7" id="KW-0560">Oxidoreductase</keyword>
<dbReference type="InterPro" id="IPR012134">
    <property type="entry name" value="Glu-5-SA_DH"/>
</dbReference>
<dbReference type="NCBIfam" id="NF001221">
    <property type="entry name" value="PRK00197.1"/>
    <property type="match status" value="1"/>
</dbReference>
<dbReference type="HAMAP" id="MF_00412">
    <property type="entry name" value="ProA"/>
    <property type="match status" value="1"/>
</dbReference>
<organism evidence="9 10">
    <name type="scientific">Limosilactobacillus secaliphilus</name>
    <dbReference type="NCBI Taxonomy" id="396268"/>
    <lineage>
        <taxon>Bacteria</taxon>
        <taxon>Bacillati</taxon>
        <taxon>Bacillota</taxon>
        <taxon>Bacilli</taxon>
        <taxon>Lactobacillales</taxon>
        <taxon>Lactobacillaceae</taxon>
        <taxon>Limosilactobacillus</taxon>
    </lineage>
</organism>
<keyword evidence="3 7" id="KW-0641">Proline biosynthesis</keyword>
<dbReference type="OrthoDB" id="9809970at2"/>
<dbReference type="GO" id="GO:0055129">
    <property type="term" value="P:L-proline biosynthetic process"/>
    <property type="evidence" value="ECO:0007669"/>
    <property type="project" value="UniProtKB-UniRule"/>
</dbReference>
<dbReference type="Pfam" id="PF00171">
    <property type="entry name" value="Aldedh"/>
    <property type="match status" value="1"/>
</dbReference>
<dbReference type="RefSeq" id="WP_057740093.1">
    <property type="nucleotide sequence ID" value="NZ_JQBW01000005.1"/>
</dbReference>
<evidence type="ECO:0000256" key="6">
    <source>
        <dbReference type="ARBA" id="ARBA00049024"/>
    </source>
</evidence>
<dbReference type="InterPro" id="IPR020593">
    <property type="entry name" value="G-glutamylP_reductase_CS"/>
</dbReference>
<comment type="function">
    <text evidence="7">Catalyzes the NADPH-dependent reduction of L-glutamate 5-phosphate into L-glutamate 5-semialdehyde and phosphate. The product spontaneously undergoes cyclization to form 1-pyrroline-5-carboxylate.</text>
</comment>
<keyword evidence="10" id="KW-1185">Reference proteome</keyword>
<evidence type="ECO:0000256" key="4">
    <source>
        <dbReference type="ARBA" id="ARBA00022857"/>
    </source>
</evidence>
<evidence type="ECO:0000256" key="7">
    <source>
        <dbReference type="HAMAP-Rule" id="MF_00412"/>
    </source>
</evidence>
<evidence type="ECO:0000256" key="3">
    <source>
        <dbReference type="ARBA" id="ARBA00022650"/>
    </source>
</evidence>
<dbReference type="PANTHER" id="PTHR11063:SF8">
    <property type="entry name" value="DELTA-1-PYRROLINE-5-CARBOXYLATE SYNTHASE"/>
    <property type="match status" value="1"/>
</dbReference>
<dbReference type="STRING" id="396268.IV45_GL001458"/>
<evidence type="ECO:0000313" key="9">
    <source>
        <dbReference type="EMBL" id="KRN59309.1"/>
    </source>
</evidence>
<comment type="similarity">
    <text evidence="7">Belongs to the gamma-glutamyl phosphate reductase family.</text>
</comment>
<name>A0A0R2ICK7_9LACO</name>
<sequence length="414" mass="45485">MNQQLIEMGQRAQEAANELAIVSTEQKNNALNQMADALLKASDQILAANQEDMDTATEMPDKFRDRLLLTKERIQQMADELRHVAMLQDPTTKIDRGWINKDGLQIIQQRVPLGVIGIIYEARPNVTSGASALTFKSGNAVILRGGKESLRTNEAVVKVLRQSLAAAGMPVDAIQLVKDTSHEVAQELMELNRYIDVIIPRGSQRLIQAVVKHATVPVIETGAGNCHLYVDKDADLQKATPIIINAKVQRPSVCNAAEKLLVHKDVAADYLPVIIAALRSHGVEVRGDERVRKNVSDVKPASAVDWDTEYNDLIMAVKVVDSMDEAIKHINLHGTHHSESIITENGARGREFQQRINSAVVYVNASTRFTDGGEFGFGAEIGISTQKLHARGPMGLDQLTTIKYEVTGNGQVRK</sequence>
<comment type="caution">
    <text evidence="9">The sequence shown here is derived from an EMBL/GenBank/DDBJ whole genome shotgun (WGS) entry which is preliminary data.</text>
</comment>
<comment type="catalytic activity">
    <reaction evidence="6 7">
        <text>L-glutamate 5-semialdehyde + phosphate + NADP(+) = L-glutamyl 5-phosphate + NADPH + H(+)</text>
        <dbReference type="Rhea" id="RHEA:19541"/>
        <dbReference type="ChEBI" id="CHEBI:15378"/>
        <dbReference type="ChEBI" id="CHEBI:43474"/>
        <dbReference type="ChEBI" id="CHEBI:57783"/>
        <dbReference type="ChEBI" id="CHEBI:58066"/>
        <dbReference type="ChEBI" id="CHEBI:58274"/>
        <dbReference type="ChEBI" id="CHEBI:58349"/>
        <dbReference type="EC" id="1.2.1.41"/>
    </reaction>
</comment>
<dbReference type="UniPathway" id="UPA00098">
    <property type="reaction ID" value="UER00360"/>
</dbReference>
<evidence type="ECO:0000256" key="1">
    <source>
        <dbReference type="ARBA" id="ARBA00004985"/>
    </source>
</evidence>
<keyword evidence="2 7" id="KW-0028">Amino-acid biosynthesis</keyword>
<dbReference type="EMBL" id="JQBW01000005">
    <property type="protein sequence ID" value="KRN59309.1"/>
    <property type="molecule type" value="Genomic_DNA"/>
</dbReference>
<dbReference type="GO" id="GO:0004350">
    <property type="term" value="F:glutamate-5-semialdehyde dehydrogenase activity"/>
    <property type="evidence" value="ECO:0007669"/>
    <property type="project" value="UniProtKB-UniRule"/>
</dbReference>
<dbReference type="GO" id="GO:0005737">
    <property type="term" value="C:cytoplasm"/>
    <property type="evidence" value="ECO:0007669"/>
    <property type="project" value="UniProtKB-SubCell"/>
</dbReference>
<evidence type="ECO:0000313" key="10">
    <source>
        <dbReference type="Proteomes" id="UP000050934"/>
    </source>
</evidence>
<dbReference type="PIRSF" id="PIRSF000151">
    <property type="entry name" value="GPR"/>
    <property type="match status" value="1"/>
</dbReference>
<reference evidence="9 10" key="1">
    <citation type="journal article" date="2015" name="Genome Announc.">
        <title>Expanding the biotechnology potential of lactobacilli through comparative genomics of 213 strains and associated genera.</title>
        <authorList>
            <person name="Sun Z."/>
            <person name="Harris H.M."/>
            <person name="McCann A."/>
            <person name="Guo C."/>
            <person name="Argimon S."/>
            <person name="Zhang W."/>
            <person name="Yang X."/>
            <person name="Jeffery I.B."/>
            <person name="Cooney J.C."/>
            <person name="Kagawa T.F."/>
            <person name="Liu W."/>
            <person name="Song Y."/>
            <person name="Salvetti E."/>
            <person name="Wrobel A."/>
            <person name="Rasinkangas P."/>
            <person name="Parkhill J."/>
            <person name="Rea M.C."/>
            <person name="O'Sullivan O."/>
            <person name="Ritari J."/>
            <person name="Douillard F.P."/>
            <person name="Paul Ross R."/>
            <person name="Yang R."/>
            <person name="Briner A.E."/>
            <person name="Felis G.E."/>
            <person name="de Vos W.M."/>
            <person name="Barrangou R."/>
            <person name="Klaenhammer T.R."/>
            <person name="Caufield P.W."/>
            <person name="Cui Y."/>
            <person name="Zhang H."/>
            <person name="O'Toole P.W."/>
        </authorList>
    </citation>
    <scope>NUCLEOTIDE SEQUENCE [LARGE SCALE GENOMIC DNA]</scope>
    <source>
        <strain evidence="9 10">DSM 17896</strain>
    </source>
</reference>
<dbReference type="InterPro" id="IPR016163">
    <property type="entry name" value="Ald_DH_C"/>
</dbReference>
<dbReference type="NCBIfam" id="TIGR00407">
    <property type="entry name" value="proA"/>
    <property type="match status" value="1"/>
</dbReference>
<dbReference type="PROSITE" id="PS01223">
    <property type="entry name" value="PROA"/>
    <property type="match status" value="1"/>
</dbReference>
<keyword evidence="4 7" id="KW-0521">NADP</keyword>
<dbReference type="InterPro" id="IPR000965">
    <property type="entry name" value="GPR_dom"/>
</dbReference>